<dbReference type="EC" id="1.1.1.42" evidence="11"/>
<comment type="similarity">
    <text evidence="1">Belongs to the isocitrate and isopropylmalate dehydrogenases family.</text>
</comment>
<gene>
    <name evidence="13" type="primary">icd</name>
    <name evidence="13" type="ORF">NFI99_28775</name>
</gene>
<evidence type="ECO:0000256" key="2">
    <source>
        <dbReference type="ARBA" id="ARBA00011738"/>
    </source>
</evidence>
<dbReference type="SUPFAM" id="SSF53659">
    <property type="entry name" value="Isocitrate/Isopropylmalate dehydrogenase-like"/>
    <property type="match status" value="1"/>
</dbReference>
<dbReference type="SMART" id="SM01329">
    <property type="entry name" value="Iso_dh"/>
    <property type="match status" value="1"/>
</dbReference>
<dbReference type="PANTHER" id="PTHR43504:SF1">
    <property type="entry name" value="ISOCITRATE DEHYDROGENASE [NADP]"/>
    <property type="match status" value="1"/>
</dbReference>
<organism evidence="13 14">
    <name type="scientific">Burkholderia glumae</name>
    <name type="common">Pseudomonas glumae</name>
    <dbReference type="NCBI Taxonomy" id="337"/>
    <lineage>
        <taxon>Bacteria</taxon>
        <taxon>Pseudomonadati</taxon>
        <taxon>Pseudomonadota</taxon>
        <taxon>Betaproteobacteria</taxon>
        <taxon>Burkholderiales</taxon>
        <taxon>Burkholderiaceae</taxon>
        <taxon>Burkholderia</taxon>
    </lineage>
</organism>
<dbReference type="NCBIfam" id="NF005425">
    <property type="entry name" value="PRK07006.1"/>
    <property type="match status" value="1"/>
</dbReference>
<feature type="domain" description="Isopropylmalate dehydrogenase-like" evidence="12">
    <location>
        <begin position="30"/>
        <end position="414"/>
    </location>
</feature>
<dbReference type="PANTHER" id="PTHR43504">
    <property type="entry name" value="ISOCITRATE DEHYDROGENASE [NADP]"/>
    <property type="match status" value="1"/>
</dbReference>
<dbReference type="InterPro" id="IPR024084">
    <property type="entry name" value="IsoPropMal-DH-like_dom"/>
</dbReference>
<comment type="cofactor">
    <cofactor evidence="11">
        <name>Mg(2+)</name>
        <dbReference type="ChEBI" id="CHEBI:18420"/>
    </cofactor>
    <cofactor evidence="11">
        <name>Mn(2+)</name>
        <dbReference type="ChEBI" id="CHEBI:29035"/>
    </cofactor>
</comment>
<evidence type="ECO:0000256" key="3">
    <source>
        <dbReference type="ARBA" id="ARBA00022435"/>
    </source>
</evidence>
<evidence type="ECO:0000256" key="5">
    <source>
        <dbReference type="ARBA" id="ARBA00022723"/>
    </source>
</evidence>
<evidence type="ECO:0000256" key="10">
    <source>
        <dbReference type="ARBA" id="ARBA00023554"/>
    </source>
</evidence>
<sequence length="418" mass="46066">MPYQHIVVPDGGDKITVNKDFTLNVSDQPIIPYIEGDGTGADITPVMLKVVDAAVEKAYGDRRRIHWMEIFAGEKATRVYGPDVWLPDETLQAVKDYVVSIKGPLTTPVGGGIRSLNVTLRQELDLYVCLRPVRYFKGVPSPVRAPEKTDMVIFRENSEDIYAGIEWPAGSEKAKRVIRFLQEEMGVKSIRFPDSSALGVKPVSREGTERLVRKAIQYALDHERKSVTLVHKGNIMKYTEGAFRDYGYALAQKEFGAELIDGGPWMRVKNPKTGGEIVIKDSIADAFLQQILLRPAEYDVIATLNLNGDYISDALAAQVGGIGIAPGANQSDSVAMFEATHGTAPKYAGKDYVNPGSEILSAEMMLRHLGWTEAADLIISSMEKSIQQKRVTYDFARLMEGATQVSCSGFGNVLIENM</sequence>
<keyword evidence="7 11" id="KW-0521">NADP</keyword>
<comment type="catalytic activity">
    <reaction evidence="10">
        <text>D-threo-isocitrate + NADP(+) = 2-oxoglutarate + CO2 + NADPH</text>
        <dbReference type="Rhea" id="RHEA:19629"/>
        <dbReference type="ChEBI" id="CHEBI:15562"/>
        <dbReference type="ChEBI" id="CHEBI:16526"/>
        <dbReference type="ChEBI" id="CHEBI:16810"/>
        <dbReference type="ChEBI" id="CHEBI:57783"/>
        <dbReference type="ChEBI" id="CHEBI:58349"/>
        <dbReference type="EC" id="1.1.1.42"/>
    </reaction>
</comment>
<evidence type="ECO:0000256" key="1">
    <source>
        <dbReference type="ARBA" id="ARBA00007769"/>
    </source>
</evidence>
<evidence type="ECO:0000256" key="11">
    <source>
        <dbReference type="RuleBase" id="RU004446"/>
    </source>
</evidence>
<dbReference type="Gene3D" id="3.40.718.10">
    <property type="entry name" value="Isopropylmalate Dehydrogenase"/>
    <property type="match status" value="1"/>
</dbReference>
<keyword evidence="4 11" id="KW-0816">Tricarboxylic acid cycle</keyword>
<keyword evidence="3 11" id="KW-0329">Glyoxylate bypass</keyword>
<evidence type="ECO:0000256" key="9">
    <source>
        <dbReference type="ARBA" id="ARBA00023211"/>
    </source>
</evidence>
<evidence type="ECO:0000313" key="13">
    <source>
        <dbReference type="EMBL" id="USS45566.1"/>
    </source>
</evidence>
<proteinExistence type="inferred from homology"/>
<comment type="subunit">
    <text evidence="2">Homodimer.</text>
</comment>
<dbReference type="Pfam" id="PF00180">
    <property type="entry name" value="Iso_dh"/>
    <property type="match status" value="1"/>
</dbReference>
<keyword evidence="6" id="KW-0460">Magnesium</keyword>
<evidence type="ECO:0000256" key="8">
    <source>
        <dbReference type="ARBA" id="ARBA00023002"/>
    </source>
</evidence>
<evidence type="ECO:0000256" key="6">
    <source>
        <dbReference type="ARBA" id="ARBA00022842"/>
    </source>
</evidence>
<accession>A0ABY5BGK3</accession>
<dbReference type="EMBL" id="CP099587">
    <property type="protein sequence ID" value="USS45566.1"/>
    <property type="molecule type" value="Genomic_DNA"/>
</dbReference>
<dbReference type="InterPro" id="IPR019818">
    <property type="entry name" value="IsoCit/isopropylmalate_DH_CS"/>
</dbReference>
<reference evidence="13" key="1">
    <citation type="submission" date="2022-06" db="EMBL/GenBank/DDBJ databases">
        <title>Draft genome sequence of Burkholderia glumae strain GR20004 isolated from rice panicle showing bacterial panicle blight.</title>
        <authorList>
            <person name="Choi S.Y."/>
            <person name="Lee Y.H."/>
        </authorList>
    </citation>
    <scope>NUCLEOTIDE SEQUENCE</scope>
    <source>
        <strain evidence="13">GR20004</strain>
    </source>
</reference>
<evidence type="ECO:0000256" key="7">
    <source>
        <dbReference type="ARBA" id="ARBA00022857"/>
    </source>
</evidence>
<name>A0ABY5BGK3_BURGL</name>
<keyword evidence="8" id="KW-0560">Oxidoreductase</keyword>
<dbReference type="RefSeq" id="WP_252836834.1">
    <property type="nucleotide sequence ID" value="NZ_CP099587.1"/>
</dbReference>
<dbReference type="PROSITE" id="PS00470">
    <property type="entry name" value="IDH_IMDH"/>
    <property type="match status" value="1"/>
</dbReference>
<dbReference type="NCBIfam" id="TIGR00183">
    <property type="entry name" value="prok_nadp_idh"/>
    <property type="match status" value="1"/>
</dbReference>
<protein>
    <recommendedName>
        <fullName evidence="11">Isocitrate dehydrogenase [NADP]</fullName>
        <ecNumber evidence="11">1.1.1.42</ecNumber>
    </recommendedName>
</protein>
<evidence type="ECO:0000313" key="14">
    <source>
        <dbReference type="Proteomes" id="UP001056386"/>
    </source>
</evidence>
<evidence type="ECO:0000256" key="4">
    <source>
        <dbReference type="ARBA" id="ARBA00022532"/>
    </source>
</evidence>
<keyword evidence="9 11" id="KW-0464">Manganese</keyword>
<keyword evidence="5 11" id="KW-0479">Metal-binding</keyword>
<dbReference type="InterPro" id="IPR004439">
    <property type="entry name" value="Isocitrate_DH_NADP_dimer_prok"/>
</dbReference>
<keyword evidence="14" id="KW-1185">Reference proteome</keyword>
<evidence type="ECO:0000259" key="12">
    <source>
        <dbReference type="SMART" id="SM01329"/>
    </source>
</evidence>
<dbReference type="Proteomes" id="UP001056386">
    <property type="component" value="Chromosome 1"/>
</dbReference>